<comment type="caution">
    <text evidence="1">The sequence shown here is derived from an EMBL/GenBank/DDBJ whole genome shotgun (WGS) entry which is preliminary data.</text>
</comment>
<proteinExistence type="predicted"/>
<dbReference type="InterPro" id="IPR019004">
    <property type="entry name" value="YqeY/Aim41"/>
</dbReference>
<dbReference type="PATRIC" id="fig|1618778.3.peg.26"/>
<name>A0A0G1EPU1_9BACT</name>
<dbReference type="InterPro" id="IPR023168">
    <property type="entry name" value="GatB_Yqey_C_2"/>
</dbReference>
<organism evidence="1 2">
    <name type="scientific">Candidatus Nomurabacteria bacterium GW2011_GWF2_43_24</name>
    <dbReference type="NCBI Taxonomy" id="1618778"/>
    <lineage>
        <taxon>Bacteria</taxon>
        <taxon>Candidatus Nomuraibacteriota</taxon>
    </lineage>
</organism>
<protein>
    <submittedName>
        <fullName evidence="1">GatB/Yqey</fullName>
    </submittedName>
</protein>
<dbReference type="PANTHER" id="PTHR28055:SF1">
    <property type="entry name" value="ALTERED INHERITANCE OF MITOCHONDRIA PROTEIN 41, MITOCHONDRIAL"/>
    <property type="match status" value="1"/>
</dbReference>
<dbReference type="InterPro" id="IPR003789">
    <property type="entry name" value="Asn/Gln_tRNA_amidoTrase-B-like"/>
</dbReference>
<dbReference type="SUPFAM" id="SSF89095">
    <property type="entry name" value="GatB/YqeY motif"/>
    <property type="match status" value="1"/>
</dbReference>
<evidence type="ECO:0000313" key="1">
    <source>
        <dbReference type="EMBL" id="KKT11813.1"/>
    </source>
</evidence>
<dbReference type="Gene3D" id="1.10.10.410">
    <property type="match status" value="1"/>
</dbReference>
<dbReference type="InterPro" id="IPR042184">
    <property type="entry name" value="YqeY/Aim41_N"/>
</dbReference>
<dbReference type="Pfam" id="PF09424">
    <property type="entry name" value="YqeY"/>
    <property type="match status" value="1"/>
</dbReference>
<dbReference type="GO" id="GO:0016884">
    <property type="term" value="F:carbon-nitrogen ligase activity, with glutamine as amido-N-donor"/>
    <property type="evidence" value="ECO:0007669"/>
    <property type="project" value="InterPro"/>
</dbReference>
<sequence length="151" mass="17205">MYMLHEQVKNNIKEAMKAKDSIRLETYRGMLAAFTNELVAKNRKPNEMLTDEEALVVITRLAKQRKDSIEQFQKGNRDDLVREEQAQLAVLETYLPKMMNRGEIEKLALLKKDELGITEGMQKGALMSALMKDLKGKADGAMVKEVVDSLF</sequence>
<gene>
    <name evidence="1" type="ORF">UV91_C0001G0025</name>
</gene>
<dbReference type="Gene3D" id="1.10.1510.10">
    <property type="entry name" value="Uncharacterised protein YqeY/AIM41 PF09424, N-terminal domain"/>
    <property type="match status" value="1"/>
</dbReference>
<reference evidence="1 2" key="1">
    <citation type="journal article" date="2015" name="Nature">
        <title>rRNA introns, odd ribosomes, and small enigmatic genomes across a large radiation of phyla.</title>
        <authorList>
            <person name="Brown C.T."/>
            <person name="Hug L.A."/>
            <person name="Thomas B.C."/>
            <person name="Sharon I."/>
            <person name="Castelle C.J."/>
            <person name="Singh A."/>
            <person name="Wilkins M.J."/>
            <person name="Williams K.H."/>
            <person name="Banfield J.F."/>
        </authorList>
    </citation>
    <scope>NUCLEOTIDE SEQUENCE [LARGE SCALE GENOMIC DNA]</scope>
</reference>
<dbReference type="Proteomes" id="UP000033907">
    <property type="component" value="Unassembled WGS sequence"/>
</dbReference>
<accession>A0A0G1EPU1</accession>
<evidence type="ECO:0000313" key="2">
    <source>
        <dbReference type="Proteomes" id="UP000033907"/>
    </source>
</evidence>
<dbReference type="AlphaFoldDB" id="A0A0G1EPU1"/>
<dbReference type="PANTHER" id="PTHR28055">
    <property type="entry name" value="ALTERED INHERITANCE OF MITOCHONDRIA PROTEIN 41, MITOCHONDRIAL"/>
    <property type="match status" value="1"/>
</dbReference>
<dbReference type="EMBL" id="LCGH01000001">
    <property type="protein sequence ID" value="KKT11813.1"/>
    <property type="molecule type" value="Genomic_DNA"/>
</dbReference>